<dbReference type="GO" id="GO:0022857">
    <property type="term" value="F:transmembrane transporter activity"/>
    <property type="evidence" value="ECO:0007669"/>
    <property type="project" value="InterPro"/>
</dbReference>
<dbReference type="GO" id="GO:0016020">
    <property type="term" value="C:membrane"/>
    <property type="evidence" value="ECO:0007669"/>
    <property type="project" value="UniProtKB-SubCell"/>
</dbReference>
<evidence type="ECO:0000256" key="1">
    <source>
        <dbReference type="ARBA" id="ARBA00004141"/>
    </source>
</evidence>
<dbReference type="EMBL" id="AJYQ02000129">
    <property type="protein sequence ID" value="OEE31212.1"/>
    <property type="molecule type" value="Genomic_DNA"/>
</dbReference>
<comment type="caution">
    <text evidence="7">The sequence shown here is derived from an EMBL/GenBank/DDBJ whole genome shotgun (WGS) entry which is preliminary data.</text>
</comment>
<protein>
    <recommendedName>
        <fullName evidence="9">Anion transporter</fullName>
    </recommendedName>
</protein>
<evidence type="ECO:0000256" key="3">
    <source>
        <dbReference type="ARBA" id="ARBA00022692"/>
    </source>
</evidence>
<feature type="transmembrane region" description="Helical" evidence="6">
    <location>
        <begin position="87"/>
        <end position="105"/>
    </location>
</feature>
<evidence type="ECO:0000313" key="7">
    <source>
        <dbReference type="EMBL" id="OEE31212.1"/>
    </source>
</evidence>
<dbReference type="Pfam" id="PF00939">
    <property type="entry name" value="Na_sulph_symp"/>
    <property type="match status" value="1"/>
</dbReference>
<dbReference type="eggNOG" id="COG0471">
    <property type="taxonomic scope" value="Bacteria"/>
</dbReference>
<dbReference type="InterPro" id="IPR001898">
    <property type="entry name" value="SLC13A/DASS"/>
</dbReference>
<dbReference type="PANTHER" id="PTHR42826">
    <property type="entry name" value="DICARBOXYLATE TRANSPORTER 2.1, CHLOROPLASTIC"/>
    <property type="match status" value="1"/>
</dbReference>
<name>A0A1E5BAX8_9VIBR</name>
<gene>
    <name evidence="7" type="ORF">A1QO_14370</name>
</gene>
<proteinExistence type="inferred from homology"/>
<dbReference type="STRING" id="1187848.A1QO_14370"/>
<keyword evidence="5 6" id="KW-0472">Membrane</keyword>
<evidence type="ECO:0000256" key="4">
    <source>
        <dbReference type="ARBA" id="ARBA00022989"/>
    </source>
</evidence>
<comment type="similarity">
    <text evidence="2">Belongs to the SLC13A/DASS transporter (TC 2.A.47) family. DIT1 subfamily.</text>
</comment>
<dbReference type="OrthoDB" id="3170849at2"/>
<dbReference type="InterPro" id="IPR030676">
    <property type="entry name" value="CitT-rel"/>
</dbReference>
<evidence type="ECO:0000256" key="6">
    <source>
        <dbReference type="SAM" id="Phobius"/>
    </source>
</evidence>
<keyword evidence="3 6" id="KW-0812">Transmembrane</keyword>
<organism evidence="7 8">
    <name type="scientific">Vibrio genomosp. F10 str. ZF-129</name>
    <dbReference type="NCBI Taxonomy" id="1187848"/>
    <lineage>
        <taxon>Bacteria</taxon>
        <taxon>Pseudomonadati</taxon>
        <taxon>Pseudomonadota</taxon>
        <taxon>Gammaproteobacteria</taxon>
        <taxon>Vibrionales</taxon>
        <taxon>Vibrionaceae</taxon>
        <taxon>Vibrio</taxon>
    </lineage>
</organism>
<evidence type="ECO:0000256" key="5">
    <source>
        <dbReference type="ARBA" id="ARBA00023136"/>
    </source>
</evidence>
<accession>A0A1E5BAX8</accession>
<keyword evidence="4 6" id="KW-1133">Transmembrane helix</keyword>
<evidence type="ECO:0008006" key="9">
    <source>
        <dbReference type="Google" id="ProtNLM"/>
    </source>
</evidence>
<comment type="subcellular location">
    <subcellularLocation>
        <location evidence="1">Membrane</location>
        <topology evidence="1">Multi-pass membrane protein</topology>
    </subcellularLocation>
</comment>
<feature type="transmembrane region" description="Helical" evidence="6">
    <location>
        <begin position="22"/>
        <end position="42"/>
    </location>
</feature>
<evidence type="ECO:0000256" key="2">
    <source>
        <dbReference type="ARBA" id="ARBA00007349"/>
    </source>
</evidence>
<reference evidence="7 8" key="1">
    <citation type="journal article" date="2012" name="Science">
        <title>Ecological populations of bacteria act as socially cohesive units of antibiotic production and resistance.</title>
        <authorList>
            <person name="Cordero O.X."/>
            <person name="Wildschutte H."/>
            <person name="Kirkup B."/>
            <person name="Proehl S."/>
            <person name="Ngo L."/>
            <person name="Hussain F."/>
            <person name="Le Roux F."/>
            <person name="Mincer T."/>
            <person name="Polz M.F."/>
        </authorList>
    </citation>
    <scope>NUCLEOTIDE SEQUENCE [LARGE SCALE GENOMIC DNA]</scope>
    <source>
        <strain evidence="7 8">ZF-129</strain>
    </source>
</reference>
<dbReference type="Proteomes" id="UP000094741">
    <property type="component" value="Unassembled WGS sequence"/>
</dbReference>
<sequence length="108" mass="12021">MLFTCIITWDAVLQEKEARHTMTWFAVLVMMASAMYSAFLAIAAGAPPMLATIALGMFSNLYMSTAHYSSRPAPILFGAGFLSLQNWWKIGFVFSLIVIPIFFFIGRA</sequence>
<dbReference type="AlphaFoldDB" id="A0A1E5BAX8"/>
<evidence type="ECO:0000313" key="8">
    <source>
        <dbReference type="Proteomes" id="UP000094741"/>
    </source>
</evidence>